<accession>A0A2U2J547</accession>
<name>A0A2U2J547_9SPHN</name>
<keyword evidence="2" id="KW-1185">Reference proteome</keyword>
<reference evidence="1 2" key="1">
    <citation type="submission" date="2018-05" db="EMBL/GenBank/DDBJ databases">
        <title>Genome of Sphingosinicella humi QZX222.</title>
        <authorList>
            <person name="Qiao Z."/>
            <person name="Wang G."/>
        </authorList>
    </citation>
    <scope>NUCLEOTIDE SEQUENCE [LARGE SCALE GENOMIC DNA]</scope>
    <source>
        <strain evidence="1 2">QZX222</strain>
    </source>
</reference>
<dbReference type="EMBL" id="QFFF01000001">
    <property type="protein sequence ID" value="PWG03458.1"/>
    <property type="molecule type" value="Genomic_DNA"/>
</dbReference>
<dbReference type="AlphaFoldDB" id="A0A2U2J547"/>
<evidence type="ECO:0000313" key="2">
    <source>
        <dbReference type="Proteomes" id="UP000245916"/>
    </source>
</evidence>
<sequence>MQRTRQGRSDGTEHRITRRQKPVFSTMASEIFDMCMERGVIGRAAADQHGGLGNWADRVKPNTCFIVVMAGS</sequence>
<evidence type="ECO:0000313" key="1">
    <source>
        <dbReference type="EMBL" id="PWG03458.1"/>
    </source>
</evidence>
<comment type="caution">
    <text evidence="1">The sequence shown here is derived from an EMBL/GenBank/DDBJ whole genome shotgun (WGS) entry which is preliminary data.</text>
</comment>
<gene>
    <name evidence="1" type="ORF">DF286_11685</name>
</gene>
<proteinExistence type="predicted"/>
<dbReference type="Proteomes" id="UP000245916">
    <property type="component" value="Unassembled WGS sequence"/>
</dbReference>
<organism evidence="1 2">
    <name type="scientific">Allosphingosinicella humi</name>
    <dbReference type="NCBI Taxonomy" id="2068657"/>
    <lineage>
        <taxon>Bacteria</taxon>
        <taxon>Pseudomonadati</taxon>
        <taxon>Pseudomonadota</taxon>
        <taxon>Alphaproteobacteria</taxon>
        <taxon>Sphingomonadales</taxon>
        <taxon>Sphingomonadaceae</taxon>
        <taxon>Allosphingosinicella</taxon>
    </lineage>
</organism>
<protein>
    <submittedName>
        <fullName evidence="1">Uncharacterized protein</fullName>
    </submittedName>
</protein>